<dbReference type="AlphaFoldDB" id="A0A6G1HUM3"/>
<feature type="compositionally biased region" description="Polar residues" evidence="1">
    <location>
        <begin position="81"/>
        <end position="95"/>
    </location>
</feature>
<reference evidence="2" key="1">
    <citation type="journal article" date="2020" name="Stud. Mycol.">
        <title>101 Dothideomycetes genomes: a test case for predicting lifestyles and emergence of pathogens.</title>
        <authorList>
            <person name="Haridas S."/>
            <person name="Albert R."/>
            <person name="Binder M."/>
            <person name="Bloem J."/>
            <person name="Labutti K."/>
            <person name="Salamov A."/>
            <person name="Andreopoulos B."/>
            <person name="Baker S."/>
            <person name="Barry K."/>
            <person name="Bills G."/>
            <person name="Bluhm B."/>
            <person name="Cannon C."/>
            <person name="Castanera R."/>
            <person name="Culley D."/>
            <person name="Daum C."/>
            <person name="Ezra D."/>
            <person name="Gonzalez J."/>
            <person name="Henrissat B."/>
            <person name="Kuo A."/>
            <person name="Liang C."/>
            <person name="Lipzen A."/>
            <person name="Lutzoni F."/>
            <person name="Magnuson J."/>
            <person name="Mondo S."/>
            <person name="Nolan M."/>
            <person name="Ohm R."/>
            <person name="Pangilinan J."/>
            <person name="Park H.-J."/>
            <person name="Ramirez L."/>
            <person name="Alfaro M."/>
            <person name="Sun H."/>
            <person name="Tritt A."/>
            <person name="Yoshinaga Y."/>
            <person name="Zwiers L.-H."/>
            <person name="Turgeon B."/>
            <person name="Goodwin S."/>
            <person name="Spatafora J."/>
            <person name="Crous P."/>
            <person name="Grigoriev I."/>
        </authorList>
    </citation>
    <scope>NUCLEOTIDE SEQUENCE</scope>
    <source>
        <strain evidence="2">CBS 262.69</strain>
    </source>
</reference>
<feature type="compositionally biased region" description="Basic and acidic residues" evidence="1">
    <location>
        <begin position="10"/>
        <end position="24"/>
    </location>
</feature>
<feature type="region of interest" description="Disordered" evidence="1">
    <location>
        <begin position="1"/>
        <end position="144"/>
    </location>
</feature>
<sequence>MQLKPPCADEMGRGDIDRDLEQQRPRLTTVDCSTTLSTSSRSLPASYGSAPSGSFLVWPQRPPKSVRPQAPSASDAAHALRSSSAPLHRLNSLSVPRSRPLPGPRHQYPPARSLRHRHDAMLPPPSAQSPTSRHTRLVPKSRRS</sequence>
<keyword evidence="3" id="KW-1185">Reference proteome</keyword>
<dbReference type="EMBL" id="ML996696">
    <property type="protein sequence ID" value="KAF2399763.1"/>
    <property type="molecule type" value="Genomic_DNA"/>
</dbReference>
<organism evidence="2 3">
    <name type="scientific">Trichodelitschia bisporula</name>
    <dbReference type="NCBI Taxonomy" id="703511"/>
    <lineage>
        <taxon>Eukaryota</taxon>
        <taxon>Fungi</taxon>
        <taxon>Dikarya</taxon>
        <taxon>Ascomycota</taxon>
        <taxon>Pezizomycotina</taxon>
        <taxon>Dothideomycetes</taxon>
        <taxon>Dothideomycetes incertae sedis</taxon>
        <taxon>Phaeotrichales</taxon>
        <taxon>Phaeotrichaceae</taxon>
        <taxon>Trichodelitschia</taxon>
    </lineage>
</organism>
<gene>
    <name evidence="2" type="ORF">EJ06DRAFT_34041</name>
</gene>
<accession>A0A6G1HUM3</accession>
<evidence type="ECO:0000256" key="1">
    <source>
        <dbReference type="SAM" id="MobiDB-lite"/>
    </source>
</evidence>
<feature type="compositionally biased region" description="Basic residues" evidence="1">
    <location>
        <begin position="133"/>
        <end position="144"/>
    </location>
</feature>
<proteinExistence type="predicted"/>
<evidence type="ECO:0000313" key="2">
    <source>
        <dbReference type="EMBL" id="KAF2399763.1"/>
    </source>
</evidence>
<dbReference type="Proteomes" id="UP000799640">
    <property type="component" value="Unassembled WGS sequence"/>
</dbReference>
<feature type="compositionally biased region" description="Low complexity" evidence="1">
    <location>
        <begin position="33"/>
        <end position="43"/>
    </location>
</feature>
<protein>
    <submittedName>
        <fullName evidence="2">Uncharacterized protein</fullName>
    </submittedName>
</protein>
<evidence type="ECO:0000313" key="3">
    <source>
        <dbReference type="Proteomes" id="UP000799640"/>
    </source>
</evidence>
<name>A0A6G1HUM3_9PEZI</name>